<dbReference type="RefSeq" id="WP_183322043.1">
    <property type="nucleotide sequence ID" value="NZ_JACHVQ010000003.1"/>
</dbReference>
<evidence type="ECO:0000313" key="1">
    <source>
        <dbReference type="EMBL" id="MBB2893566.1"/>
    </source>
</evidence>
<accession>A0A839ND61</accession>
<dbReference type="EMBL" id="JACHVQ010000003">
    <property type="protein sequence ID" value="MBB2893566.1"/>
    <property type="molecule type" value="Genomic_DNA"/>
</dbReference>
<comment type="caution">
    <text evidence="1">The sequence shown here is derived from an EMBL/GenBank/DDBJ whole genome shotgun (WGS) entry which is preliminary data.</text>
</comment>
<name>A0A839ND61_9MICO</name>
<keyword evidence="2" id="KW-1185">Reference proteome</keyword>
<sequence length="279" mass="28717">MSIFDRLLDDAAVFPPGNLPLAEAVPAHGRHEHAPYAGVVGAFVLAARDLDALAACTASLPPGSLPLSMTVPLAGVGAALARAAAIPAVRLVGLEVALGGGDAASAVVGALSGVPDDLEVYVELPRDARRDAVAAVLSGTRLRAKLRTGGVRAELYPDEAELAETIASVTRNGLSFKATAGLHHALRNTDPDTGFEQHGFLNVLLAADAAHREASVDEIAGLLAQRDPAVVASGIQELGPGVRQTFRSFGTCSVADPVDELVDLGLLPESHRTRTQETA</sequence>
<dbReference type="AlphaFoldDB" id="A0A839ND61"/>
<organism evidence="1 2">
    <name type="scientific">Flexivirga oryzae</name>
    <dbReference type="NCBI Taxonomy" id="1794944"/>
    <lineage>
        <taxon>Bacteria</taxon>
        <taxon>Bacillati</taxon>
        <taxon>Actinomycetota</taxon>
        <taxon>Actinomycetes</taxon>
        <taxon>Micrococcales</taxon>
        <taxon>Dermacoccaceae</taxon>
        <taxon>Flexivirga</taxon>
    </lineage>
</organism>
<protein>
    <submittedName>
        <fullName evidence="1">Uncharacterized protein</fullName>
    </submittedName>
</protein>
<reference evidence="1 2" key="1">
    <citation type="submission" date="2020-08" db="EMBL/GenBank/DDBJ databases">
        <title>Sequencing the genomes of 1000 actinobacteria strains.</title>
        <authorList>
            <person name="Klenk H.-P."/>
        </authorList>
    </citation>
    <scope>NUCLEOTIDE SEQUENCE [LARGE SCALE GENOMIC DNA]</scope>
    <source>
        <strain evidence="1 2">DSM 105369</strain>
    </source>
</reference>
<proteinExistence type="predicted"/>
<gene>
    <name evidence="1" type="ORF">FHU39_003597</name>
</gene>
<dbReference type="Proteomes" id="UP000559182">
    <property type="component" value="Unassembled WGS sequence"/>
</dbReference>
<evidence type="ECO:0000313" key="2">
    <source>
        <dbReference type="Proteomes" id="UP000559182"/>
    </source>
</evidence>